<feature type="domain" description="FH2" evidence="7">
    <location>
        <begin position="622"/>
        <end position="1022"/>
    </location>
</feature>
<feature type="region of interest" description="Disordered" evidence="5">
    <location>
        <begin position="545"/>
        <end position="625"/>
    </location>
</feature>
<reference evidence="8 9" key="1">
    <citation type="submission" date="2023-11" db="EMBL/GenBank/DDBJ databases">
        <title>Dfirmibasis_genome.</title>
        <authorList>
            <person name="Edelbroek B."/>
            <person name="Kjellin J."/>
            <person name="Jerlstrom-Hultqvist J."/>
            <person name="Soderbom F."/>
        </authorList>
    </citation>
    <scope>NUCLEOTIDE SEQUENCE [LARGE SCALE GENOMIC DNA]</scope>
    <source>
        <strain evidence="8 9">TNS-C-14</strain>
    </source>
</reference>
<evidence type="ECO:0000313" key="9">
    <source>
        <dbReference type="Proteomes" id="UP001344447"/>
    </source>
</evidence>
<evidence type="ECO:0000256" key="4">
    <source>
        <dbReference type="SAM" id="Coils"/>
    </source>
</evidence>
<feature type="region of interest" description="Disordered" evidence="5">
    <location>
        <begin position="1044"/>
        <end position="1063"/>
    </location>
</feature>
<evidence type="ECO:0000256" key="5">
    <source>
        <dbReference type="SAM" id="MobiDB-lite"/>
    </source>
</evidence>
<dbReference type="PRINTS" id="PR00806">
    <property type="entry name" value="VINCULIN"/>
</dbReference>
<evidence type="ECO:0000256" key="2">
    <source>
        <dbReference type="ARBA" id="ARBA00023054"/>
    </source>
</evidence>
<proteinExistence type="inferred from homology"/>
<dbReference type="SMART" id="SM00498">
    <property type="entry name" value="FH2"/>
    <property type="match status" value="1"/>
</dbReference>
<accession>A0AAN7TXN6</accession>
<dbReference type="InterPro" id="IPR042201">
    <property type="entry name" value="FH2_Formin_sf"/>
</dbReference>
<protein>
    <recommendedName>
        <fullName evidence="10">Actin binding protein</fullName>
    </recommendedName>
</protein>
<dbReference type="SUPFAM" id="SSF101447">
    <property type="entry name" value="Formin homology 2 domain (FH2 domain)"/>
    <property type="match status" value="1"/>
</dbReference>
<dbReference type="SUPFAM" id="SSF48371">
    <property type="entry name" value="ARM repeat"/>
    <property type="match status" value="1"/>
</dbReference>
<evidence type="ECO:0000259" key="7">
    <source>
        <dbReference type="PROSITE" id="PS51444"/>
    </source>
</evidence>
<keyword evidence="3" id="KW-0009">Actin-binding</keyword>
<evidence type="ECO:0000256" key="1">
    <source>
        <dbReference type="ARBA" id="ARBA00008214"/>
    </source>
</evidence>
<sequence>MILSITFQLDPISNNAPTLTNSVDNRASINVTALQMQQGSKTYNLDQNSSYKTVFLAICQLFGIKESSAQDYCLQLESSKKYLNWPPQLEESKTKHIVKQLYESGETALVLQLNPIYRSSKWVKALNDSETNEKDIMFHLKFKLQENEFAESFIEQNGMEGILRMVTNGKGNAQTYSLASLRACLEYVSAMEVITKTPHLVKQLFNLVDSNVVGVCRGALELLFVLCDFRKEEGFKSVHLAAKGTAVAQGKKPYLNVIKLLDSGDLETKINAFTLLNVLLSNCPSDEKVGKLCKKWGELGLHDKLRSLTSIQQQEFQIQLEIYEETSGVNLRTKASRLEAICNRLKAKLIEYEAQQPLISILKEELKLAQQLIKEASTDRVFLSSHPMQRYLGPTIQSYPSDLSFLKTTAAEREKINEFEKKILAINEQLRQETKLSEELKNQVLANKKQFDATMAELNEENQRLNQIEVKFKLQQSMSPNQDSQTNNKIDSSNSSTLNDTEIQSIQTSLKEATLEIERLKLAIEEKMPPNEAQQIFSQSLINTTTSTKPISPDLNNDAPMAGAPPPPPPPPPMSGGAPPPPPPPPPMSGGGPPPPPPPPPPGGKKAGAPGAPAGPAAIQPNKPVINPLSKMKPLYWKRIILPPSNRNESIWDQVLEPTFDSKEFENLFCAKKKAVDQSLSSTSSSAPGKEGEKVKLVSLVDIKKSNSIAFMLAKIPTSEGLKKAIDSVDNSILGKEIIKTLIANVPTEQEYQLIKGSEIHESKLDKPERWILEMYGFPMMKERLVAWLFQLEYQEMYSNIIQILEKLQNAIKDTKSSDSLKKILGIVLVLGNYMNGGSGRGQADGFTLEILDSLATNKDVENKSSLLDYISKISMEKYPKTMNVAEELDSLKLVQLSISDMSTDINDLEKQFNISKNNCKKVLEANIPSASKFQSTVGAFLDKAESDIKSLKDSQKNIVESFVQLVEFFGYPKTYATTASCQQFFNSIYSFSLLFSKQCQKIEKEREALNKASGDNGGVQNKKIAGGADPLAALANAIKLGQTGLRKRPGPTDGGSQLNLNK</sequence>
<dbReference type="Gene3D" id="1.25.10.10">
    <property type="entry name" value="Leucine-rich Repeat Variant"/>
    <property type="match status" value="1"/>
</dbReference>
<dbReference type="InterPro" id="IPR015425">
    <property type="entry name" value="FH2_Formin"/>
</dbReference>
<evidence type="ECO:0000256" key="3">
    <source>
        <dbReference type="ARBA" id="ARBA00023203"/>
    </source>
</evidence>
<keyword evidence="9" id="KW-1185">Reference proteome</keyword>
<dbReference type="AlphaFoldDB" id="A0AAN7TXN6"/>
<name>A0AAN7TXN6_9MYCE</name>
<dbReference type="Pfam" id="PF24959">
    <property type="entry name" value="FH3_FHOD1-3"/>
    <property type="match status" value="1"/>
</dbReference>
<dbReference type="GO" id="GO:0051015">
    <property type="term" value="F:actin filament binding"/>
    <property type="evidence" value="ECO:0007669"/>
    <property type="project" value="TreeGrafter"/>
</dbReference>
<dbReference type="EMBL" id="JAVFKY010000004">
    <property type="protein sequence ID" value="KAK5578112.1"/>
    <property type="molecule type" value="Genomic_DNA"/>
</dbReference>
<dbReference type="GO" id="GO:0030866">
    <property type="term" value="P:cortical actin cytoskeleton organization"/>
    <property type="evidence" value="ECO:0007669"/>
    <property type="project" value="TreeGrafter"/>
</dbReference>
<dbReference type="Proteomes" id="UP001344447">
    <property type="component" value="Unassembled WGS sequence"/>
</dbReference>
<comment type="similarity">
    <text evidence="1">Belongs to the formin homology family. Diaphanous subfamily.</text>
</comment>
<feature type="domain" description="GBD/FH3" evidence="6">
    <location>
        <begin position="34"/>
        <end position="423"/>
    </location>
</feature>
<feature type="compositionally biased region" description="Pro residues" evidence="5">
    <location>
        <begin position="563"/>
        <end position="603"/>
    </location>
</feature>
<keyword evidence="2 4" id="KW-0175">Coiled coil</keyword>
<dbReference type="InterPro" id="IPR016024">
    <property type="entry name" value="ARM-type_fold"/>
</dbReference>
<dbReference type="InterPro" id="IPR056771">
    <property type="entry name" value="FH3_FHOD1-3-like"/>
</dbReference>
<dbReference type="PANTHER" id="PTHR45920">
    <property type="entry name" value="FORMIN HOMOLOGY 2 DOMAIN CONTAINING, ISOFORM I"/>
    <property type="match status" value="1"/>
</dbReference>
<dbReference type="GO" id="GO:0005737">
    <property type="term" value="C:cytoplasm"/>
    <property type="evidence" value="ECO:0007669"/>
    <property type="project" value="TreeGrafter"/>
</dbReference>
<feature type="region of interest" description="Disordered" evidence="5">
    <location>
        <begin position="476"/>
        <end position="505"/>
    </location>
</feature>
<dbReference type="PROSITE" id="PS51444">
    <property type="entry name" value="FH2"/>
    <property type="match status" value="1"/>
</dbReference>
<dbReference type="GO" id="GO:0007015">
    <property type="term" value="P:actin filament organization"/>
    <property type="evidence" value="ECO:0007669"/>
    <property type="project" value="UniProtKB-ARBA"/>
</dbReference>
<dbReference type="InterPro" id="IPR011989">
    <property type="entry name" value="ARM-like"/>
</dbReference>
<dbReference type="PANTHER" id="PTHR45920:SF7">
    <property type="entry name" value="FORMIN-G"/>
    <property type="match status" value="1"/>
</dbReference>
<organism evidence="8 9">
    <name type="scientific">Dictyostelium firmibasis</name>
    <dbReference type="NCBI Taxonomy" id="79012"/>
    <lineage>
        <taxon>Eukaryota</taxon>
        <taxon>Amoebozoa</taxon>
        <taxon>Evosea</taxon>
        <taxon>Eumycetozoa</taxon>
        <taxon>Dictyostelia</taxon>
        <taxon>Dictyosteliales</taxon>
        <taxon>Dictyosteliaceae</taxon>
        <taxon>Dictyostelium</taxon>
    </lineage>
</organism>
<gene>
    <name evidence="8" type="ORF">RB653_003065</name>
</gene>
<evidence type="ECO:0008006" key="10">
    <source>
        <dbReference type="Google" id="ProtNLM"/>
    </source>
</evidence>
<feature type="coiled-coil region" evidence="4">
    <location>
        <begin position="335"/>
        <end position="379"/>
    </location>
</feature>
<dbReference type="InterPro" id="IPR014768">
    <property type="entry name" value="GBD/FH3_dom"/>
</dbReference>
<dbReference type="Gene3D" id="1.20.58.2220">
    <property type="entry name" value="Formin, FH2 domain"/>
    <property type="match status" value="1"/>
</dbReference>
<comment type="caution">
    <text evidence="8">The sequence shown here is derived from an EMBL/GenBank/DDBJ whole genome shotgun (WGS) entry which is preliminary data.</text>
</comment>
<evidence type="ECO:0000313" key="8">
    <source>
        <dbReference type="EMBL" id="KAK5578112.1"/>
    </source>
</evidence>
<dbReference type="PROSITE" id="PS51232">
    <property type="entry name" value="GBD_FH3"/>
    <property type="match status" value="1"/>
</dbReference>
<feature type="compositionally biased region" description="Low complexity" evidence="5">
    <location>
        <begin position="607"/>
        <end position="618"/>
    </location>
</feature>
<dbReference type="Pfam" id="PF02181">
    <property type="entry name" value="FH2"/>
    <property type="match status" value="1"/>
</dbReference>
<dbReference type="GO" id="GO:0005856">
    <property type="term" value="C:cytoskeleton"/>
    <property type="evidence" value="ECO:0007669"/>
    <property type="project" value="TreeGrafter"/>
</dbReference>
<feature type="coiled-coil region" evidence="4">
    <location>
        <begin position="416"/>
        <end position="475"/>
    </location>
</feature>
<evidence type="ECO:0000259" key="6">
    <source>
        <dbReference type="PROSITE" id="PS51232"/>
    </source>
</evidence>